<dbReference type="PROSITE" id="PS00136">
    <property type="entry name" value="SUBTILASE_ASP"/>
    <property type="match status" value="1"/>
</dbReference>
<dbReference type="Gene3D" id="3.30.70.80">
    <property type="entry name" value="Peptidase S8 propeptide/proteinase inhibitor I9"/>
    <property type="match status" value="1"/>
</dbReference>
<dbReference type="SUPFAM" id="SSF54897">
    <property type="entry name" value="Protease propeptides/inhibitors"/>
    <property type="match status" value="1"/>
</dbReference>
<sequence>MRVPLTLLVSALTVASVAGQAPLRGSDVPDDVVPDRYMVVLKAGETTVSLIDVAHRAVRYAENNGGYISIDKLFENVFMGFSADMDTALLDEVRGYTEVDYVEKDSKIIGHITPPHLDRIDQQLLPLDGATYEPLNNGDGVEVYIIDSGIMEDHEEFVGRVKLVPDHSEKCDFMQGQAASDAAFSVCGKHGTAMAGIVGGNTYGVAKGVTMWDVRVLTGTCDGRTYDYLSDVIHGMDMVLFSGGAKPAVVLIASGTQNEYVSVSYNTATNRLYDQGYVVVGAAGNARRDACNFLAGGSDHVFTVGQSIHPPLAPMDMALDGNYGACVDIFAPGYSVQTAGTETTTITQTVTGTSASAAVVAGAAAVMLVHDVTNQTPDYVMESIRNRATTDVFTFMFSPSHGSPDKLVWVGDDTAGAK</sequence>
<feature type="signal peptide" evidence="6">
    <location>
        <begin position="1"/>
        <end position="19"/>
    </location>
</feature>
<dbReference type="InterPro" id="IPR023827">
    <property type="entry name" value="Peptidase_S8_Asp-AS"/>
</dbReference>
<evidence type="ECO:0000256" key="2">
    <source>
        <dbReference type="ARBA" id="ARBA00022670"/>
    </source>
</evidence>
<proteinExistence type="inferred from homology"/>
<dbReference type="Proteomes" id="UP000694865">
    <property type="component" value="Unplaced"/>
</dbReference>
<keyword evidence="2 5" id="KW-0645">Protease</keyword>
<dbReference type="PROSITE" id="PS51892">
    <property type="entry name" value="SUBTILASE"/>
    <property type="match status" value="1"/>
</dbReference>
<dbReference type="InterPro" id="IPR050131">
    <property type="entry name" value="Peptidase_S8_subtilisin-like"/>
</dbReference>
<comment type="similarity">
    <text evidence="1 5">Belongs to the peptidase S8 family.</text>
</comment>
<evidence type="ECO:0000256" key="3">
    <source>
        <dbReference type="ARBA" id="ARBA00022801"/>
    </source>
</evidence>
<gene>
    <name evidence="9" type="primary">LOC100367129</name>
</gene>
<protein>
    <submittedName>
        <fullName evidence="9">Proprotein convertase subtilisin/kexin type 9-like</fullName>
    </submittedName>
</protein>
<name>A0ABM0GTV9_SACKO</name>
<evidence type="ECO:0000259" key="7">
    <source>
        <dbReference type="Pfam" id="PF00082"/>
    </source>
</evidence>
<keyword evidence="3 5" id="KW-0378">Hydrolase</keyword>
<dbReference type="PANTHER" id="PTHR43806">
    <property type="entry name" value="PEPTIDASE S8"/>
    <property type="match status" value="1"/>
</dbReference>
<evidence type="ECO:0000313" key="8">
    <source>
        <dbReference type="Proteomes" id="UP000694865"/>
    </source>
</evidence>
<feature type="chain" id="PRO_5045075609" evidence="6">
    <location>
        <begin position="20"/>
        <end position="418"/>
    </location>
</feature>
<dbReference type="InterPro" id="IPR037045">
    <property type="entry name" value="S8pro/Inhibitor_I9_sf"/>
</dbReference>
<organism evidence="8 9">
    <name type="scientific">Saccoglossus kowalevskii</name>
    <name type="common">Acorn worm</name>
    <dbReference type="NCBI Taxonomy" id="10224"/>
    <lineage>
        <taxon>Eukaryota</taxon>
        <taxon>Metazoa</taxon>
        <taxon>Hemichordata</taxon>
        <taxon>Enteropneusta</taxon>
        <taxon>Harrimaniidae</taxon>
        <taxon>Saccoglossus</taxon>
    </lineage>
</organism>
<dbReference type="InterPro" id="IPR000209">
    <property type="entry name" value="Peptidase_S8/S53_dom"/>
</dbReference>
<reference evidence="9" key="1">
    <citation type="submission" date="2025-08" db="UniProtKB">
        <authorList>
            <consortium name="RefSeq"/>
        </authorList>
    </citation>
    <scope>IDENTIFICATION</scope>
    <source>
        <tissue evidence="9">Testes</tissue>
    </source>
</reference>
<dbReference type="InterPro" id="IPR036852">
    <property type="entry name" value="Peptidase_S8/S53_dom_sf"/>
</dbReference>
<dbReference type="InterPro" id="IPR015500">
    <property type="entry name" value="Peptidase_S8_subtilisin-rel"/>
</dbReference>
<dbReference type="PANTHER" id="PTHR43806:SF60">
    <property type="entry name" value="PROPROTEIN CONVERTASE SUBTILISIN_KEXIN TYPE 9"/>
    <property type="match status" value="1"/>
</dbReference>
<keyword evidence="4 5" id="KW-0720">Serine protease</keyword>
<feature type="active site" description="Charge relay system" evidence="5">
    <location>
        <position position="147"/>
    </location>
</feature>
<evidence type="ECO:0000256" key="4">
    <source>
        <dbReference type="ARBA" id="ARBA00022825"/>
    </source>
</evidence>
<dbReference type="PRINTS" id="PR00723">
    <property type="entry name" value="SUBTILISIN"/>
</dbReference>
<evidence type="ECO:0000256" key="5">
    <source>
        <dbReference type="PROSITE-ProRule" id="PRU01240"/>
    </source>
</evidence>
<dbReference type="RefSeq" id="XP_002737254.1">
    <property type="nucleotide sequence ID" value="XM_002737208.2"/>
</dbReference>
<dbReference type="SUPFAM" id="SSF52743">
    <property type="entry name" value="Subtilisin-like"/>
    <property type="match status" value="1"/>
</dbReference>
<feature type="active site" description="Charge relay system" evidence="5">
    <location>
        <position position="354"/>
    </location>
</feature>
<feature type="active site" description="Charge relay system" evidence="5">
    <location>
        <position position="190"/>
    </location>
</feature>
<evidence type="ECO:0000313" key="9">
    <source>
        <dbReference type="RefSeq" id="XP_002737254.1"/>
    </source>
</evidence>
<dbReference type="Gene3D" id="3.40.50.200">
    <property type="entry name" value="Peptidase S8/S53 domain"/>
    <property type="match status" value="1"/>
</dbReference>
<accession>A0ABM0GTV9</accession>
<keyword evidence="8" id="KW-1185">Reference proteome</keyword>
<evidence type="ECO:0000256" key="1">
    <source>
        <dbReference type="ARBA" id="ARBA00011073"/>
    </source>
</evidence>
<dbReference type="Pfam" id="PF00082">
    <property type="entry name" value="Peptidase_S8"/>
    <property type="match status" value="1"/>
</dbReference>
<evidence type="ECO:0000256" key="6">
    <source>
        <dbReference type="SAM" id="SignalP"/>
    </source>
</evidence>
<dbReference type="GeneID" id="100367129"/>
<feature type="domain" description="Peptidase S8/S53" evidence="7">
    <location>
        <begin position="138"/>
        <end position="388"/>
    </location>
</feature>
<keyword evidence="6" id="KW-0732">Signal</keyword>